<dbReference type="Proteomes" id="UP000054350">
    <property type="component" value="Unassembled WGS sequence"/>
</dbReference>
<dbReference type="EMBL" id="GG745335">
    <property type="protein sequence ID" value="KNE59674.1"/>
    <property type="molecule type" value="Genomic_DNA"/>
</dbReference>
<keyword evidence="3" id="KW-0804">Transcription</keyword>
<dbReference type="InterPro" id="IPR037525">
    <property type="entry name" value="Velvet_dom"/>
</dbReference>
<reference evidence="7" key="2">
    <citation type="submission" date="2009-11" db="EMBL/GenBank/DDBJ databases">
        <title>The Genome Sequence of Allomyces macrogynus strain ATCC 38327.</title>
        <authorList>
            <consortium name="The Broad Institute Genome Sequencing Platform"/>
            <person name="Russ C."/>
            <person name="Cuomo C."/>
            <person name="Shea T."/>
            <person name="Young S.K."/>
            <person name="Zeng Q."/>
            <person name="Koehrsen M."/>
            <person name="Haas B."/>
            <person name="Borodovsky M."/>
            <person name="Guigo R."/>
            <person name="Alvarado L."/>
            <person name="Berlin A."/>
            <person name="Borenstein D."/>
            <person name="Chen Z."/>
            <person name="Engels R."/>
            <person name="Freedman E."/>
            <person name="Gellesch M."/>
            <person name="Goldberg J."/>
            <person name="Griggs A."/>
            <person name="Gujja S."/>
            <person name="Heiman D."/>
            <person name="Hepburn T."/>
            <person name="Howarth C."/>
            <person name="Jen D."/>
            <person name="Larson L."/>
            <person name="Lewis B."/>
            <person name="Mehta T."/>
            <person name="Park D."/>
            <person name="Pearson M."/>
            <person name="Roberts A."/>
            <person name="Saif S."/>
            <person name="Shenoy N."/>
            <person name="Sisk P."/>
            <person name="Stolte C."/>
            <person name="Sykes S."/>
            <person name="Walk T."/>
            <person name="White J."/>
            <person name="Yandava C."/>
            <person name="Burger G."/>
            <person name="Gray M.W."/>
            <person name="Holland P.W.H."/>
            <person name="King N."/>
            <person name="Lang F.B.F."/>
            <person name="Roger A.J."/>
            <person name="Ruiz-Trillo I."/>
            <person name="Lander E."/>
            <person name="Nusbaum C."/>
        </authorList>
    </citation>
    <scope>NUCLEOTIDE SEQUENCE [LARGE SCALE GENOMIC DNA]</scope>
    <source>
        <strain evidence="7">ATCC 38327</strain>
    </source>
</reference>
<dbReference type="VEuPathDB" id="FungiDB:AMAG_18404"/>
<keyword evidence="2" id="KW-0805">Transcription regulation</keyword>
<name>A0A0L0SB91_ALLM3</name>
<gene>
    <name evidence="6" type="ORF">AMAG_18404</name>
</gene>
<dbReference type="Gene3D" id="2.60.40.3960">
    <property type="entry name" value="Velvet domain"/>
    <property type="match status" value="1"/>
</dbReference>
<evidence type="ECO:0000256" key="2">
    <source>
        <dbReference type="ARBA" id="ARBA00023015"/>
    </source>
</evidence>
<feature type="domain" description="Velvet" evidence="5">
    <location>
        <begin position="48"/>
        <end position="111"/>
    </location>
</feature>
<dbReference type="InterPro" id="IPR021740">
    <property type="entry name" value="Velvet"/>
</dbReference>
<keyword evidence="4" id="KW-0539">Nucleus</keyword>
<dbReference type="GO" id="GO:0005634">
    <property type="term" value="C:nucleus"/>
    <property type="evidence" value="ECO:0007669"/>
    <property type="project" value="UniProtKB-SubCell"/>
</dbReference>
<dbReference type="AlphaFoldDB" id="A0A0L0SB91"/>
<evidence type="ECO:0000256" key="4">
    <source>
        <dbReference type="ARBA" id="ARBA00023242"/>
    </source>
</evidence>
<dbReference type="PANTHER" id="PTHR33572:SF3">
    <property type="entry name" value="VELVET COMPLEX SUBUNIT B"/>
    <property type="match status" value="1"/>
</dbReference>
<dbReference type="Pfam" id="PF11754">
    <property type="entry name" value="Velvet"/>
    <property type="match status" value="1"/>
</dbReference>
<dbReference type="PROSITE" id="PS51821">
    <property type="entry name" value="VELVET"/>
    <property type="match status" value="1"/>
</dbReference>
<evidence type="ECO:0000256" key="3">
    <source>
        <dbReference type="ARBA" id="ARBA00023163"/>
    </source>
</evidence>
<evidence type="ECO:0000256" key="1">
    <source>
        <dbReference type="ARBA" id="ARBA00004123"/>
    </source>
</evidence>
<comment type="subcellular location">
    <subcellularLocation>
        <location evidence="1">Nucleus</location>
    </subcellularLocation>
</comment>
<keyword evidence="7" id="KW-1185">Reference proteome</keyword>
<sequence>MMWTGTDLTAPAGPSTSLQNTLAAAMYAGAGHVVASAQDPASPAGPVPPQRRYELQVVQHPDRCRTCSSDRDRRPMDPPPVLQVFIYDGASGPLTEYVEPALNRMREVWSD</sequence>
<evidence type="ECO:0000313" key="7">
    <source>
        <dbReference type="Proteomes" id="UP000054350"/>
    </source>
</evidence>
<proteinExistence type="predicted"/>
<reference evidence="6 7" key="1">
    <citation type="submission" date="2009-11" db="EMBL/GenBank/DDBJ databases">
        <title>Annotation of Allomyces macrogynus ATCC 38327.</title>
        <authorList>
            <consortium name="The Broad Institute Genome Sequencing Platform"/>
            <person name="Russ C."/>
            <person name="Cuomo C."/>
            <person name="Burger G."/>
            <person name="Gray M.W."/>
            <person name="Holland P.W.H."/>
            <person name="King N."/>
            <person name="Lang F.B.F."/>
            <person name="Roger A.J."/>
            <person name="Ruiz-Trillo I."/>
            <person name="Young S.K."/>
            <person name="Zeng Q."/>
            <person name="Gargeya S."/>
            <person name="Fitzgerald M."/>
            <person name="Haas B."/>
            <person name="Abouelleil A."/>
            <person name="Alvarado L."/>
            <person name="Arachchi H.M."/>
            <person name="Berlin A."/>
            <person name="Chapman S.B."/>
            <person name="Gearin G."/>
            <person name="Goldberg J."/>
            <person name="Griggs A."/>
            <person name="Gujja S."/>
            <person name="Hansen M."/>
            <person name="Heiman D."/>
            <person name="Howarth C."/>
            <person name="Larimer J."/>
            <person name="Lui A."/>
            <person name="MacDonald P.J.P."/>
            <person name="McCowen C."/>
            <person name="Montmayeur A."/>
            <person name="Murphy C."/>
            <person name="Neiman D."/>
            <person name="Pearson M."/>
            <person name="Priest M."/>
            <person name="Roberts A."/>
            <person name="Saif S."/>
            <person name="Shea T."/>
            <person name="Sisk P."/>
            <person name="Stolte C."/>
            <person name="Sykes S."/>
            <person name="Wortman J."/>
            <person name="Nusbaum C."/>
            <person name="Birren B."/>
        </authorList>
    </citation>
    <scope>NUCLEOTIDE SEQUENCE [LARGE SCALE GENOMIC DNA]</scope>
    <source>
        <strain evidence="6 7">ATCC 38327</strain>
    </source>
</reference>
<dbReference type="PANTHER" id="PTHR33572">
    <property type="entry name" value="SPORE DEVELOPMENT REGULATOR VOSA"/>
    <property type="match status" value="1"/>
</dbReference>
<evidence type="ECO:0000313" key="6">
    <source>
        <dbReference type="EMBL" id="KNE59674.1"/>
    </source>
</evidence>
<accession>A0A0L0SB91</accession>
<evidence type="ECO:0000259" key="5">
    <source>
        <dbReference type="PROSITE" id="PS51821"/>
    </source>
</evidence>
<organism evidence="6 7">
    <name type="scientific">Allomyces macrogynus (strain ATCC 38327)</name>
    <name type="common">Allomyces javanicus var. macrogynus</name>
    <dbReference type="NCBI Taxonomy" id="578462"/>
    <lineage>
        <taxon>Eukaryota</taxon>
        <taxon>Fungi</taxon>
        <taxon>Fungi incertae sedis</taxon>
        <taxon>Blastocladiomycota</taxon>
        <taxon>Blastocladiomycetes</taxon>
        <taxon>Blastocladiales</taxon>
        <taxon>Blastocladiaceae</taxon>
        <taxon>Allomyces</taxon>
    </lineage>
</organism>
<protein>
    <recommendedName>
        <fullName evidence="5">Velvet domain-containing protein</fullName>
    </recommendedName>
</protein>
<dbReference type="InterPro" id="IPR038491">
    <property type="entry name" value="Velvet_dom_sf"/>
</dbReference>